<name>A0AA36IUS9_9DINO</name>
<protein>
    <submittedName>
        <fullName evidence="1">Uncharacterized protein</fullName>
    </submittedName>
</protein>
<dbReference type="Proteomes" id="UP001178507">
    <property type="component" value="Unassembled WGS sequence"/>
</dbReference>
<organism evidence="1 2">
    <name type="scientific">Effrenium voratum</name>
    <dbReference type="NCBI Taxonomy" id="2562239"/>
    <lineage>
        <taxon>Eukaryota</taxon>
        <taxon>Sar</taxon>
        <taxon>Alveolata</taxon>
        <taxon>Dinophyceae</taxon>
        <taxon>Suessiales</taxon>
        <taxon>Symbiodiniaceae</taxon>
        <taxon>Effrenium</taxon>
    </lineage>
</organism>
<comment type="caution">
    <text evidence="1">The sequence shown here is derived from an EMBL/GenBank/DDBJ whole genome shotgun (WGS) entry which is preliminary data.</text>
</comment>
<feature type="non-terminal residue" evidence="1">
    <location>
        <position position="1"/>
    </location>
</feature>
<evidence type="ECO:0000313" key="2">
    <source>
        <dbReference type="Proteomes" id="UP001178507"/>
    </source>
</evidence>
<dbReference type="AlphaFoldDB" id="A0AA36IUS9"/>
<feature type="non-terminal residue" evidence="1">
    <location>
        <position position="57"/>
    </location>
</feature>
<dbReference type="EMBL" id="CAUJNA010002529">
    <property type="protein sequence ID" value="CAJ1393301.1"/>
    <property type="molecule type" value="Genomic_DNA"/>
</dbReference>
<sequence>ANYDGGRKIMPEVRKLFRAMTSKGLHVPNLNEHVHPEILVPTMISEKRRAHYQGYNT</sequence>
<proteinExistence type="predicted"/>
<reference evidence="1" key="1">
    <citation type="submission" date="2023-08" db="EMBL/GenBank/DDBJ databases">
        <authorList>
            <person name="Chen Y."/>
            <person name="Shah S."/>
            <person name="Dougan E. K."/>
            <person name="Thang M."/>
            <person name="Chan C."/>
        </authorList>
    </citation>
    <scope>NUCLEOTIDE SEQUENCE</scope>
</reference>
<accession>A0AA36IUS9</accession>
<gene>
    <name evidence="1" type="ORF">EVOR1521_LOCUS18201</name>
</gene>
<keyword evidence="2" id="KW-1185">Reference proteome</keyword>
<evidence type="ECO:0000313" key="1">
    <source>
        <dbReference type="EMBL" id="CAJ1393301.1"/>
    </source>
</evidence>